<dbReference type="GO" id="GO:0005524">
    <property type="term" value="F:ATP binding"/>
    <property type="evidence" value="ECO:0007669"/>
    <property type="project" value="UniProtKB-KW"/>
</dbReference>
<keyword evidence="6" id="KW-0067">ATP-binding</keyword>
<dbReference type="PROSITE" id="PS51733">
    <property type="entry name" value="BPL_LPL_CATALYTIC"/>
    <property type="match status" value="1"/>
</dbReference>
<dbReference type="CDD" id="cd16443">
    <property type="entry name" value="LplA"/>
    <property type="match status" value="1"/>
</dbReference>
<evidence type="ECO:0000256" key="4">
    <source>
        <dbReference type="ARBA" id="ARBA00022598"/>
    </source>
</evidence>
<dbReference type="Pfam" id="PF21948">
    <property type="entry name" value="LplA-B_cat"/>
    <property type="match status" value="1"/>
</dbReference>
<protein>
    <recommendedName>
        <fullName evidence="3">lipoate--protein ligase</fullName>
        <ecNumber evidence="3">6.3.1.20</ecNumber>
    </recommendedName>
</protein>
<evidence type="ECO:0000256" key="2">
    <source>
        <dbReference type="ARBA" id="ARBA00005124"/>
    </source>
</evidence>
<dbReference type="GO" id="GO:0005737">
    <property type="term" value="C:cytoplasm"/>
    <property type="evidence" value="ECO:0007669"/>
    <property type="project" value="TreeGrafter"/>
</dbReference>
<dbReference type="InterPro" id="IPR004562">
    <property type="entry name" value="LipoylTrfase_LipoateP_Ligase"/>
</dbReference>
<evidence type="ECO:0000256" key="3">
    <source>
        <dbReference type="ARBA" id="ARBA00012367"/>
    </source>
</evidence>
<name>A0A6G7WFT5_9LACT</name>
<evidence type="ECO:0000313" key="9">
    <source>
        <dbReference type="EMBL" id="QIK51116.1"/>
    </source>
</evidence>
<dbReference type="GO" id="GO:0017118">
    <property type="term" value="F:lipoyltransferase activity"/>
    <property type="evidence" value="ECO:0007669"/>
    <property type="project" value="TreeGrafter"/>
</dbReference>
<evidence type="ECO:0000256" key="6">
    <source>
        <dbReference type="ARBA" id="ARBA00022840"/>
    </source>
</evidence>
<dbReference type="SUPFAM" id="SSF55681">
    <property type="entry name" value="Class II aaRS and biotin synthetases"/>
    <property type="match status" value="1"/>
</dbReference>
<dbReference type="EMBL" id="CP049889">
    <property type="protein sequence ID" value="QIK51116.1"/>
    <property type="molecule type" value="Genomic_DNA"/>
</dbReference>
<comment type="pathway">
    <text evidence="2">Protein modification; protein lipoylation via exogenous pathway; protein N(6)-(lipoyl)lysine from lipoate: step 1/2.</text>
</comment>
<dbReference type="KEGG" id="jpo:G7058_02995"/>
<feature type="domain" description="BPL/LPL catalytic" evidence="8">
    <location>
        <begin position="27"/>
        <end position="218"/>
    </location>
</feature>
<dbReference type="GeneID" id="94552231"/>
<keyword evidence="4 9" id="KW-0436">Ligase</keyword>
<dbReference type="InterPro" id="IPR045864">
    <property type="entry name" value="aa-tRNA-synth_II/BPL/LPL"/>
</dbReference>
<sequence length="337" mass="38756">MYFVDNQNHLDPSVNIALETYLLKEKNLDEPILLFYINEPSIIIGRNQNTIEEINQAYVEENNIHIVRRMSGGGAVYHDLGNFSFCFITEDDGNSFRDFAKFTEPVIEFLHKAGVKDAALKGRNDLTIGDQKFSGNAMYATNGRMTAHGTILFDSDLDAVSSALKPRKDKIESKGIKSVRSRVTNIKPFVDEAYKNMTTEEFRDALLLHIFEVDNREDVKEYHLTEEDWKRVYEIRDEYFGNWNWNYGKSPKYGIEIRRRFPIGTIDFLFNIKAGEIVEAKVHGDFFGLGEISDVEETLVGTKYTKADLREKFETIDLKKYFGAITAEELVDSLFAE</sequence>
<dbReference type="UniPathway" id="UPA00537">
    <property type="reaction ID" value="UER00594"/>
</dbReference>
<evidence type="ECO:0000256" key="5">
    <source>
        <dbReference type="ARBA" id="ARBA00022741"/>
    </source>
</evidence>
<evidence type="ECO:0000313" key="10">
    <source>
        <dbReference type="Proteomes" id="UP000501830"/>
    </source>
</evidence>
<comment type="catalytic activity">
    <reaction evidence="7">
        <text>L-lysyl-[lipoyl-carrier protein] + (R)-lipoate + ATP = N(6)-[(R)-lipoyl]-L-lysyl-[lipoyl-carrier protein] + AMP + diphosphate + H(+)</text>
        <dbReference type="Rhea" id="RHEA:49288"/>
        <dbReference type="Rhea" id="RHEA-COMP:10500"/>
        <dbReference type="Rhea" id="RHEA-COMP:10502"/>
        <dbReference type="ChEBI" id="CHEBI:15378"/>
        <dbReference type="ChEBI" id="CHEBI:29969"/>
        <dbReference type="ChEBI" id="CHEBI:30616"/>
        <dbReference type="ChEBI" id="CHEBI:33019"/>
        <dbReference type="ChEBI" id="CHEBI:83088"/>
        <dbReference type="ChEBI" id="CHEBI:83099"/>
        <dbReference type="ChEBI" id="CHEBI:456215"/>
        <dbReference type="EC" id="6.3.1.20"/>
    </reaction>
</comment>
<dbReference type="NCBIfam" id="TIGR00545">
    <property type="entry name" value="lipoyltrans"/>
    <property type="match status" value="1"/>
</dbReference>
<accession>A0A6G7WFT5</accession>
<evidence type="ECO:0000259" key="8">
    <source>
        <dbReference type="PROSITE" id="PS51733"/>
    </source>
</evidence>
<dbReference type="PANTHER" id="PTHR12561:SF3">
    <property type="entry name" value="LIPOYLTRANSFERASE 1, MITOCHONDRIAL"/>
    <property type="match status" value="1"/>
</dbReference>
<dbReference type="GO" id="GO:0016979">
    <property type="term" value="F:lipoate-protein ligase activity"/>
    <property type="evidence" value="ECO:0007669"/>
    <property type="project" value="UniProtKB-EC"/>
</dbReference>
<dbReference type="GO" id="GO:0009249">
    <property type="term" value="P:protein lipoylation"/>
    <property type="evidence" value="ECO:0007669"/>
    <property type="project" value="InterPro"/>
</dbReference>
<dbReference type="AlphaFoldDB" id="A0A6G7WFT5"/>
<dbReference type="InterPro" id="IPR019491">
    <property type="entry name" value="Lipoate_protein_ligase_C"/>
</dbReference>
<dbReference type="Gene3D" id="3.30.390.50">
    <property type="entry name" value="CO dehydrogenase flavoprotein, C-terminal domain"/>
    <property type="match status" value="1"/>
</dbReference>
<organism evidence="9 10">
    <name type="scientific">Jeotgalibaca porci</name>
    <dbReference type="NCBI Taxonomy" id="1868793"/>
    <lineage>
        <taxon>Bacteria</taxon>
        <taxon>Bacillati</taxon>
        <taxon>Bacillota</taxon>
        <taxon>Bacilli</taxon>
        <taxon>Lactobacillales</taxon>
        <taxon>Carnobacteriaceae</taxon>
        <taxon>Jeotgalibaca</taxon>
    </lineage>
</organism>
<evidence type="ECO:0000256" key="1">
    <source>
        <dbReference type="ARBA" id="ARBA00005085"/>
    </source>
</evidence>
<dbReference type="PANTHER" id="PTHR12561">
    <property type="entry name" value="LIPOATE-PROTEIN LIGASE"/>
    <property type="match status" value="1"/>
</dbReference>
<comment type="pathway">
    <text evidence="1">Protein modification; protein lipoylation via exogenous pathway; protein N(6)-(lipoyl)lysine from lipoate: step 2/2.</text>
</comment>
<reference evidence="9 10" key="1">
    <citation type="journal article" date="2017" name="Int. J. Syst. Evol. Microbiol.">
        <title>Jeotgalibaca porci sp. nov. and Jeotgalibaca arthritidis sp. nov., isolated from pigs, and emended description of the genus Jeotgalibaca.</title>
        <authorList>
            <person name="Zamora L."/>
            <person name="Perez-Sancho M."/>
            <person name="Dominguez L."/>
            <person name="Fernandez-Garayzabal J.F."/>
            <person name="Vela A.I."/>
        </authorList>
    </citation>
    <scope>NUCLEOTIDE SEQUENCE [LARGE SCALE GENOMIC DNA]</scope>
    <source>
        <strain evidence="9 10">CCUG 69148</strain>
    </source>
</reference>
<gene>
    <name evidence="9" type="ORF">G7058_02995</name>
</gene>
<keyword evidence="10" id="KW-1185">Reference proteome</keyword>
<dbReference type="Pfam" id="PF10437">
    <property type="entry name" value="Lip_prot_lig_C"/>
    <property type="match status" value="1"/>
</dbReference>
<dbReference type="SUPFAM" id="SSF82649">
    <property type="entry name" value="SufE/NifU"/>
    <property type="match status" value="1"/>
</dbReference>
<dbReference type="InterPro" id="IPR004143">
    <property type="entry name" value="BPL_LPL_catalytic"/>
</dbReference>
<dbReference type="RefSeq" id="WP_166062162.1">
    <property type="nucleotide sequence ID" value="NZ_CP049889.1"/>
</dbReference>
<keyword evidence="5" id="KW-0547">Nucleotide-binding</keyword>
<dbReference type="EC" id="6.3.1.20" evidence="3"/>
<dbReference type="Proteomes" id="UP000501830">
    <property type="component" value="Chromosome"/>
</dbReference>
<evidence type="ECO:0000256" key="7">
    <source>
        <dbReference type="ARBA" id="ARBA00048037"/>
    </source>
</evidence>
<dbReference type="FunFam" id="3.30.930.10:FF:000072">
    <property type="entry name" value="Lipoate--protein ligase"/>
    <property type="match status" value="1"/>
</dbReference>
<proteinExistence type="predicted"/>
<dbReference type="Gene3D" id="3.30.930.10">
    <property type="entry name" value="Bira Bifunctional Protein, Domain 2"/>
    <property type="match status" value="1"/>
</dbReference>